<feature type="compositionally biased region" description="Polar residues" evidence="3">
    <location>
        <begin position="218"/>
        <end position="238"/>
    </location>
</feature>
<organism evidence="5 6">
    <name type="scientific">Alligator sinensis</name>
    <name type="common">Chinese alligator</name>
    <dbReference type="NCBI Taxonomy" id="38654"/>
    <lineage>
        <taxon>Eukaryota</taxon>
        <taxon>Metazoa</taxon>
        <taxon>Chordata</taxon>
        <taxon>Craniata</taxon>
        <taxon>Vertebrata</taxon>
        <taxon>Euteleostomi</taxon>
        <taxon>Archelosauria</taxon>
        <taxon>Archosauria</taxon>
        <taxon>Crocodylia</taxon>
        <taxon>Alligatoridae</taxon>
        <taxon>Alligatorinae</taxon>
        <taxon>Alligator</taxon>
    </lineage>
</organism>
<dbReference type="Proteomes" id="UP000189705">
    <property type="component" value="Unplaced"/>
</dbReference>
<dbReference type="GO" id="GO:0005576">
    <property type="term" value="C:extracellular region"/>
    <property type="evidence" value="ECO:0007669"/>
    <property type="project" value="UniProtKB-SubCell"/>
</dbReference>
<protein>
    <submittedName>
        <fullName evidence="6">Urokinase plasminogen activator surface receptor-like</fullName>
    </submittedName>
</protein>
<keyword evidence="4" id="KW-0732">Signal</keyword>
<evidence type="ECO:0000256" key="2">
    <source>
        <dbReference type="ARBA" id="ARBA00022525"/>
    </source>
</evidence>
<dbReference type="GeneID" id="112548385"/>
<dbReference type="RefSeq" id="XP_025049839.1">
    <property type="nucleotide sequence ID" value="XM_025194054.1"/>
</dbReference>
<evidence type="ECO:0000256" key="1">
    <source>
        <dbReference type="ARBA" id="ARBA00004613"/>
    </source>
</evidence>
<evidence type="ECO:0000256" key="3">
    <source>
        <dbReference type="SAM" id="MobiDB-lite"/>
    </source>
</evidence>
<feature type="chain" id="PRO_5018020803" evidence="4">
    <location>
        <begin position="24"/>
        <end position="314"/>
    </location>
</feature>
<dbReference type="AlphaFoldDB" id="A0A3Q0FR94"/>
<dbReference type="SUPFAM" id="SSF57302">
    <property type="entry name" value="Snake toxin-like"/>
    <property type="match status" value="1"/>
</dbReference>
<dbReference type="InterPro" id="IPR050918">
    <property type="entry name" value="CNF-like_PLA2_Inhibitor"/>
</dbReference>
<dbReference type="InParanoid" id="A0A3Q0FR94"/>
<comment type="subcellular location">
    <subcellularLocation>
        <location evidence="1">Secreted</location>
    </subcellularLocation>
</comment>
<sequence length="314" mass="32934">MMPALHMAMLLRLLVIDYEVATCAPGQNACVVQQLSLTPVMDDALRVGCAALTTCNLLPSDTAARLSGSSFCCTTDLCTNGSYIRDPGPAWRLPCQSCVGSASTCGPDTPTLTCPGRQAQCLQLSRRLLPGKAWTPGNLLQEEGERFWVPCGWWGPSEELLALATGPDLAYVDVHVQRCHSVGCNNSSFAEVPRGKPNGKLCYSCRDTGAGECERQELQSTGGTGTVDQCAQAQSTGENHPPHAHGEPRGPGSHPPDHPVLQGTQTTALPRSLPPQTGTTLWPCAVACTSPLGAPLQSAEGIMAGGISGNMADL</sequence>
<dbReference type="PANTHER" id="PTHR20914:SF9">
    <property type="entry name" value="COILED, ISOFORM A"/>
    <property type="match status" value="1"/>
</dbReference>
<keyword evidence="5" id="KW-1185">Reference proteome</keyword>
<name>A0A3Q0FR94_ALLSI</name>
<reference evidence="6" key="1">
    <citation type="submission" date="2025-08" db="UniProtKB">
        <authorList>
            <consortium name="RefSeq"/>
        </authorList>
    </citation>
    <scope>IDENTIFICATION</scope>
</reference>
<evidence type="ECO:0000313" key="5">
    <source>
        <dbReference type="Proteomes" id="UP000189705"/>
    </source>
</evidence>
<evidence type="ECO:0000313" key="6">
    <source>
        <dbReference type="RefSeq" id="XP_025049839.1"/>
    </source>
</evidence>
<dbReference type="KEGG" id="asn:112548385"/>
<dbReference type="PANTHER" id="PTHR20914">
    <property type="entry name" value="LY6/PLAUR DOMAIN-CONTAINING PROTEIN 8"/>
    <property type="match status" value="1"/>
</dbReference>
<gene>
    <name evidence="6" type="primary">LOC112548385</name>
</gene>
<dbReference type="InterPro" id="IPR045860">
    <property type="entry name" value="Snake_toxin-like_sf"/>
</dbReference>
<proteinExistence type="predicted"/>
<feature type="signal peptide" evidence="4">
    <location>
        <begin position="1"/>
        <end position="23"/>
    </location>
</feature>
<dbReference type="GO" id="GO:0030154">
    <property type="term" value="P:cell differentiation"/>
    <property type="evidence" value="ECO:0007669"/>
    <property type="project" value="UniProtKB-ARBA"/>
</dbReference>
<feature type="region of interest" description="Disordered" evidence="3">
    <location>
        <begin position="216"/>
        <end position="276"/>
    </location>
</feature>
<feature type="compositionally biased region" description="Polar residues" evidence="3">
    <location>
        <begin position="262"/>
        <end position="276"/>
    </location>
</feature>
<accession>A0A3Q0FR94</accession>
<evidence type="ECO:0000256" key="4">
    <source>
        <dbReference type="SAM" id="SignalP"/>
    </source>
</evidence>
<keyword evidence="2" id="KW-0964">Secreted</keyword>